<dbReference type="SMART" id="SM00220">
    <property type="entry name" value="S_TKc"/>
    <property type="match status" value="1"/>
</dbReference>
<keyword evidence="6 12" id="KW-0547">Nucleotide-binding</keyword>
<proteinExistence type="predicted"/>
<protein>
    <submittedName>
        <fullName evidence="16">Protein kinase family protein</fullName>
    </submittedName>
</protein>
<dbReference type="EMBL" id="JAMFTS010000005">
    <property type="protein sequence ID" value="KAJ4750261.1"/>
    <property type="molecule type" value="Genomic_DNA"/>
</dbReference>
<keyword evidence="8 12" id="KW-0067">ATP-binding</keyword>
<keyword evidence="7 16" id="KW-0418">Kinase</keyword>
<evidence type="ECO:0000256" key="1">
    <source>
        <dbReference type="ARBA" id="ARBA00004479"/>
    </source>
</evidence>
<dbReference type="GO" id="GO:0030247">
    <property type="term" value="F:polysaccharide binding"/>
    <property type="evidence" value="ECO:0007669"/>
    <property type="project" value="InterPro"/>
</dbReference>
<evidence type="ECO:0000256" key="8">
    <source>
        <dbReference type="ARBA" id="ARBA00022840"/>
    </source>
</evidence>
<evidence type="ECO:0000256" key="2">
    <source>
        <dbReference type="ARBA" id="ARBA00022527"/>
    </source>
</evidence>
<keyword evidence="10 13" id="KW-0472">Membrane</keyword>
<keyword evidence="3" id="KW-0808">Transferase</keyword>
<dbReference type="GO" id="GO:0005524">
    <property type="term" value="F:ATP binding"/>
    <property type="evidence" value="ECO:0007669"/>
    <property type="project" value="UniProtKB-UniRule"/>
</dbReference>
<feature type="signal peptide" evidence="14">
    <location>
        <begin position="1"/>
        <end position="20"/>
    </location>
</feature>
<evidence type="ECO:0000259" key="15">
    <source>
        <dbReference type="PROSITE" id="PS50011"/>
    </source>
</evidence>
<keyword evidence="2" id="KW-0723">Serine/threonine-protein kinase</keyword>
<dbReference type="Pfam" id="PF00069">
    <property type="entry name" value="Pkinase"/>
    <property type="match status" value="1"/>
</dbReference>
<dbReference type="Gene3D" id="1.10.510.10">
    <property type="entry name" value="Transferase(Phosphotransferase) domain 1"/>
    <property type="match status" value="1"/>
</dbReference>
<dbReference type="InterPro" id="IPR032872">
    <property type="entry name" value="WAK_assoc_C"/>
</dbReference>
<evidence type="ECO:0000256" key="5">
    <source>
        <dbReference type="ARBA" id="ARBA00022729"/>
    </source>
</evidence>
<dbReference type="InterPro" id="IPR017441">
    <property type="entry name" value="Protein_kinase_ATP_BS"/>
</dbReference>
<dbReference type="FunFam" id="1.10.510.10:FF:000590">
    <property type="entry name" value="PR5-like receptor kinase"/>
    <property type="match status" value="1"/>
</dbReference>
<dbReference type="InterPro" id="IPR025287">
    <property type="entry name" value="WAK_GUB"/>
</dbReference>
<evidence type="ECO:0000256" key="10">
    <source>
        <dbReference type="ARBA" id="ARBA00023136"/>
    </source>
</evidence>
<dbReference type="Proteomes" id="UP001140206">
    <property type="component" value="Chromosome 5"/>
</dbReference>
<evidence type="ECO:0000313" key="17">
    <source>
        <dbReference type="Proteomes" id="UP001140206"/>
    </source>
</evidence>
<keyword evidence="17" id="KW-1185">Reference proteome</keyword>
<evidence type="ECO:0000256" key="3">
    <source>
        <dbReference type="ARBA" id="ARBA00022679"/>
    </source>
</evidence>
<dbReference type="AlphaFoldDB" id="A0AAV8C436"/>
<reference evidence="16" key="1">
    <citation type="submission" date="2022-08" db="EMBL/GenBank/DDBJ databases">
        <authorList>
            <person name="Marques A."/>
        </authorList>
    </citation>
    <scope>NUCLEOTIDE SEQUENCE</scope>
    <source>
        <strain evidence="16">RhyPub2mFocal</strain>
        <tissue evidence="16">Leaves</tissue>
    </source>
</reference>
<organism evidence="16 17">
    <name type="scientific">Rhynchospora pubera</name>
    <dbReference type="NCBI Taxonomy" id="906938"/>
    <lineage>
        <taxon>Eukaryota</taxon>
        <taxon>Viridiplantae</taxon>
        <taxon>Streptophyta</taxon>
        <taxon>Embryophyta</taxon>
        <taxon>Tracheophyta</taxon>
        <taxon>Spermatophyta</taxon>
        <taxon>Magnoliopsida</taxon>
        <taxon>Liliopsida</taxon>
        <taxon>Poales</taxon>
        <taxon>Cyperaceae</taxon>
        <taxon>Cyperoideae</taxon>
        <taxon>Rhynchosporeae</taxon>
        <taxon>Rhynchospora</taxon>
    </lineage>
</organism>
<dbReference type="PROSITE" id="PS00108">
    <property type="entry name" value="PROTEIN_KINASE_ST"/>
    <property type="match status" value="1"/>
</dbReference>
<keyword evidence="5 14" id="KW-0732">Signal</keyword>
<evidence type="ECO:0000256" key="12">
    <source>
        <dbReference type="PROSITE-ProRule" id="PRU10141"/>
    </source>
</evidence>
<keyword evidence="9 13" id="KW-1133">Transmembrane helix</keyword>
<evidence type="ECO:0000313" key="16">
    <source>
        <dbReference type="EMBL" id="KAJ4750261.1"/>
    </source>
</evidence>
<dbReference type="GO" id="GO:0016020">
    <property type="term" value="C:membrane"/>
    <property type="evidence" value="ECO:0007669"/>
    <property type="project" value="UniProtKB-SubCell"/>
</dbReference>
<feature type="transmembrane region" description="Helical" evidence="13">
    <location>
        <begin position="251"/>
        <end position="274"/>
    </location>
</feature>
<dbReference type="InterPro" id="IPR000719">
    <property type="entry name" value="Prot_kinase_dom"/>
</dbReference>
<dbReference type="InterPro" id="IPR008271">
    <property type="entry name" value="Ser/Thr_kinase_AS"/>
</dbReference>
<dbReference type="GO" id="GO:0004674">
    <property type="term" value="F:protein serine/threonine kinase activity"/>
    <property type="evidence" value="ECO:0007669"/>
    <property type="project" value="UniProtKB-KW"/>
</dbReference>
<feature type="chain" id="PRO_5043911128" evidence="14">
    <location>
        <begin position="21"/>
        <end position="629"/>
    </location>
</feature>
<dbReference type="PROSITE" id="PS00107">
    <property type="entry name" value="PROTEIN_KINASE_ATP"/>
    <property type="match status" value="1"/>
</dbReference>
<keyword evidence="11" id="KW-0325">Glycoprotein</keyword>
<sequence>MSLLPILSFSLLLLSIHTYSSPDCNRFQCGDLTIEYPFSLYDTTNPDHCGLPGLLISCENHVPMLHLQSANYTVQGINYENRTIALVDTDVLDQNETCPRVKNNVTFFANAGIDYTNSDVNLTFFYECNIALNSSPISCFPSNGHGDSYVFRTSDIPTNQYAEWSAASQLVVVVPVQNYYLDQVYNDLNSAFGVALRNGFQLGWNSTTNCTKCLDNGGQCGYTLRNELSYDFHCFCVNGTCDKKAPKHAGVIIGISLAIFISLFAICILCLLVYRRRDENVWFFGTEERKREQFIEATLENFEFLAPKRYKFSEIRKMTKSFNQIIGQGGFASVFKGELMDGSPVAIKVFKDRESSGVEFTSEVVSIARTSHVNIVRLLGFSIRGSKRALIYEFMSNGSLDKYLRASQNSTLSHAKCTRLFEIAVGIARGLEYLHRGCSTRIVHFDIKPHNILLDQDYCPKISDFGLAKFCQPKESAISMSGMRGTIGYIAPEVFSRNFGVVSSKSDVYSYGMMVLEMFGGKEHKTKSTASSSEIYFPDSIYNFIEQSSICSTWGVSDDCEELVRKVMIVGLWCIQLMPNARPTMSGVLDMLERSVEDLTMPPKLHISLPPVLVQEATDSTTPNSYNQQ</sequence>
<feature type="domain" description="Protein kinase" evidence="15">
    <location>
        <begin position="320"/>
        <end position="609"/>
    </location>
</feature>
<evidence type="ECO:0000256" key="13">
    <source>
        <dbReference type="SAM" id="Phobius"/>
    </source>
</evidence>
<evidence type="ECO:0000256" key="4">
    <source>
        <dbReference type="ARBA" id="ARBA00022692"/>
    </source>
</evidence>
<gene>
    <name evidence="16" type="ORF">LUZ62_084666</name>
</gene>
<feature type="binding site" evidence="12">
    <location>
        <position position="348"/>
    </location>
    <ligand>
        <name>ATP</name>
        <dbReference type="ChEBI" id="CHEBI:30616"/>
    </ligand>
</feature>
<evidence type="ECO:0000256" key="6">
    <source>
        <dbReference type="ARBA" id="ARBA00022741"/>
    </source>
</evidence>
<dbReference type="PROSITE" id="PS50011">
    <property type="entry name" value="PROTEIN_KINASE_DOM"/>
    <property type="match status" value="1"/>
</dbReference>
<dbReference type="Pfam" id="PF14380">
    <property type="entry name" value="WAK_assoc"/>
    <property type="match status" value="1"/>
</dbReference>
<accession>A0AAV8C436</accession>
<name>A0AAV8C436_9POAL</name>
<evidence type="ECO:0000256" key="9">
    <source>
        <dbReference type="ARBA" id="ARBA00022989"/>
    </source>
</evidence>
<evidence type="ECO:0000256" key="7">
    <source>
        <dbReference type="ARBA" id="ARBA00022777"/>
    </source>
</evidence>
<comment type="caution">
    <text evidence="16">The sequence shown here is derived from an EMBL/GenBank/DDBJ whole genome shotgun (WGS) entry which is preliminary data.</text>
</comment>
<dbReference type="SUPFAM" id="SSF56112">
    <property type="entry name" value="Protein kinase-like (PK-like)"/>
    <property type="match status" value="1"/>
</dbReference>
<dbReference type="InterPro" id="IPR011009">
    <property type="entry name" value="Kinase-like_dom_sf"/>
</dbReference>
<evidence type="ECO:0000256" key="11">
    <source>
        <dbReference type="ARBA" id="ARBA00023180"/>
    </source>
</evidence>
<dbReference type="InterPro" id="IPR045874">
    <property type="entry name" value="LRK10/LRL21-25-like"/>
</dbReference>
<comment type="subcellular location">
    <subcellularLocation>
        <location evidence="1">Membrane</location>
        <topology evidence="1">Single-pass type I membrane protein</topology>
    </subcellularLocation>
</comment>
<dbReference type="Gene3D" id="3.30.200.20">
    <property type="entry name" value="Phosphorylase Kinase, domain 1"/>
    <property type="match status" value="1"/>
</dbReference>
<dbReference type="Pfam" id="PF13947">
    <property type="entry name" value="GUB_WAK_bind"/>
    <property type="match status" value="1"/>
</dbReference>
<dbReference type="PANTHER" id="PTHR27009">
    <property type="entry name" value="RUST RESISTANCE KINASE LR10-RELATED"/>
    <property type="match status" value="1"/>
</dbReference>
<keyword evidence="4 13" id="KW-0812">Transmembrane</keyword>
<evidence type="ECO:0000256" key="14">
    <source>
        <dbReference type="SAM" id="SignalP"/>
    </source>
</evidence>